<name>A0A6P8XHE0_DROAB</name>
<feature type="compositionally biased region" description="Basic residues" evidence="1">
    <location>
        <begin position="1895"/>
        <end position="1905"/>
    </location>
</feature>
<feature type="domain" description="DUF4758" evidence="3">
    <location>
        <begin position="991"/>
        <end position="1040"/>
    </location>
</feature>
<feature type="compositionally biased region" description="Polar residues" evidence="1">
    <location>
        <begin position="1453"/>
        <end position="1474"/>
    </location>
</feature>
<keyword evidence="2" id="KW-1133">Transmembrane helix</keyword>
<evidence type="ECO:0000313" key="6">
    <source>
        <dbReference type="RefSeq" id="XP_034112041.1"/>
    </source>
</evidence>
<feature type="compositionally biased region" description="Low complexity" evidence="1">
    <location>
        <begin position="1811"/>
        <end position="1826"/>
    </location>
</feature>
<dbReference type="RefSeq" id="XP_034112040.1">
    <property type="nucleotide sequence ID" value="XM_034256149.2"/>
</dbReference>
<sequence length="2434" mass="269770">MCDHLRSRHLNILLAMIGLVVSAPFVLTQVNDEPNIIRPTPAFRLADDLTTVLLVNNDGVGRLGDGHVHGRYLSVRPEVGLLTSTARTFIQEGITTEYATQVLGTTLENGRLYAQYLKKSSRVLFENGHETSLQPSLAVLTSWVGEGDTIHTHSRSYIQSHNDLFNVDAADWRAIEDSLDDISSSHIPVSVEFVGNTDFPKIQDSAQVLLSTTTKTENILDRKQAVQGEVHSRIHGEGKLTANKVLPVGDLPTFTVKNHFEPSGYHANGQIPPNADIDAEEIRSAKEYYWQQQQSVQLKQSEHHLLNLQKERLLSTVTYYGFADFTTVVGDSVIVFSPNTRPPIHLMGHVTSIKGVATLQSTPVEDEKLILSMTTAANAPYLDRAPNTVPDQSNKAMETTETIIEINEPQANSTYSLSSIETSPIHTPDLDLQSIENVLSQQSGELDSSMGKSMLSLPTDQEIFEIYASLTKAEAKQQSIPSNTQQTRGGATTIFVDDDPFANFAEPSKILTSSSDTNLINEEKVTSELHLVKATEGNEKYSAITTDIDTNTELPNPIITQLILESTQLSPLPHNSNVSTCEQQSSQIFLTQFPKLITILSTHVQEKSTLIETSYSSSYDIKETTKYYCIPPILQVSETTSATKLTSTTGESNSVSEAVSEFKPEAELVSQTEKESETDNTSTMNVLERDIEQIDETTIETTSEESLIKIESSTEYSNVDEDYVTEIENEDYDNDNDSENGQNEIDVIFKTLFTTYTYLTTFFEGASTAVSSHTEIVTNVITSIVGNSERQKESISTKLESSSTTTATEMVALTPSKYVIQNEFDRLLHSSAYDLESNFDELSQATLQLDDAKYTKTFYTTYTFYTTIFADSASEITSRTEVFTNYVSELLSESSSTVDVAIMSTSPNVVAVSTASIAVSNNNNKAAKEVEEKEEREKLRFVTDVRTSSSTGNHKQVIGQLLVSKDQTIEDQVSSESNTEEILPSETLLLQTSFTTFTFYTTMYEEDVTNVVSRLETVTNIVTETVQPTKLSQNQGQEDVATLPITYFTTFTYWTKLAKDGEITTISREETISNVIEPTKQQSIESYTNMTATKTITETTTLFNASNSQANAFKDYADAITTFYTTYTYYTTSYDNNNTVTDSRLETVTNIFRPTDFSISNVEQSQTEILPEISTSMLKVDASKSSLSNLIFYDYKHIIDAESVSTLYFTTNIYASINQDGTTVELTSSTSHLHVDEEKKMYLATTNSLISAVSDRSTSADGDTISLRQYKTGLVRLIEGTRIGNNTTTLYQSKVIGTIIDNRYAQIIESTSSFLFENQIEPSATSNLVDSIVMSVTESLLTLVEHDYSMMEHHGSTEINLDEEEKDITNDEDQVEIENSIDSDNNLINAQAKPPEKKRTFAPVIRPFASRNRPTNRFAPKQKTQSASSATIITRLDITPTITATPALKSVGRFSSSRRIPTSNVPNNFSTSSRRLFGRPIKPSSGGTFSQIPSSNIQGSSTISTLPRNRFASSLRTAQTSNPSRRLSSSYRGSSSTNSYRISALNRNKPTIAISPTSIAKGNTDVSTDALLEEEETYGEELNADVFEDDAKANENARRQQNPLLRFRRPLNRPNGFTLANRSNVISGTSTSPRRNSLSVRTKSTTVTPTTTTSTTSTARARPRSFQRPTITNLQTATRSNNKLFPPRGLFQKKTQKLDETGSNLKENDDSEYDDDEEVGTFTDIVEDGQDSDNGNNRRRRSQNNKKTLSRRRRQTADVLNRSRFRFRRPKTTTSEEPPQGVENHEVTEGPSTNPRLKQNARYGSRFQTHSQPSTGNSSSQSSSSSVNRGAIRPTRPTASRMQFTLREKDSSTVKGTARQGKGSSQSSTSSFRRHHQPPATSLRRVTTNSSLNSRRIKSYAHHNHNAVEPPNQRSASTSRSRNSNRNRSSATRGRTSHRNDDNSLTDLDSVTITATHLIPAEVTIPVINGQVTEYKNIVTGKPSLEVLSPHQYTQILGNNGQTSLYLTREDSSINAAGVTELTRYLLHDTMTTTVTFTPTTIRGRKTSFSHILPSTIYTVENVVTTLQPQISANAPLANILLSQLLLGNINLPANQLLGVLGQPAQGSLLATGLSLEQAPAAQPLPLTEYRTHTSTYVTTIYDGKSTILPITFQGKKILTTVFDTTAQTITATEYSIDTIIKTPTIQQQLQQQQQPQVNSLLLQQLLLQQQQQQHNQIPQQISNTVMPQIFLGDHLQDLDGADALADAVAHMRDNIDDIIITELDGDRKSSRKKSRKSEKSQKRQKAQPAAAEEEEERSVITLYVSGRRPGEFSTILSTVYNDHTSSLHKRQIQQTATMHSAADLYKAGASEQNQMIISLGNFEMAQEKGSKLDECQGNSCLIRNLNTHTASLESIVGDVDSWYTSKSKKQAKTLTFRSQTTSQLSSKLLLNIF</sequence>
<feature type="transmembrane region" description="Helical" evidence="2">
    <location>
        <begin position="12"/>
        <end position="30"/>
    </location>
</feature>
<proteinExistence type="predicted"/>
<feature type="compositionally biased region" description="Low complexity" evidence="1">
    <location>
        <begin position="1639"/>
        <end position="1660"/>
    </location>
</feature>
<evidence type="ECO:0000259" key="3">
    <source>
        <dbReference type="Pfam" id="PF15950"/>
    </source>
</evidence>
<feature type="domain" description="DUF4758" evidence="3">
    <location>
        <begin position="1121"/>
        <end position="1313"/>
    </location>
</feature>
<feature type="domain" description="DUF4758" evidence="3">
    <location>
        <begin position="751"/>
        <end position="810"/>
    </location>
</feature>
<feature type="compositionally biased region" description="Polar residues" evidence="1">
    <location>
        <begin position="1667"/>
        <end position="1683"/>
    </location>
</feature>
<dbReference type="InterPro" id="IPR031866">
    <property type="entry name" value="DUF4758"/>
</dbReference>
<dbReference type="Proteomes" id="UP000515160">
    <property type="component" value="Chromosome 4"/>
</dbReference>
<dbReference type="PANTHER" id="PTHR39072">
    <property type="entry name" value="RE48511P"/>
    <property type="match status" value="1"/>
</dbReference>
<dbReference type="Pfam" id="PF15950">
    <property type="entry name" value="DUF4758"/>
    <property type="match status" value="4"/>
</dbReference>
<dbReference type="RefSeq" id="XP_034112041.1">
    <property type="nucleotide sequence ID" value="XM_034256150.2"/>
</dbReference>
<keyword evidence="2" id="KW-0472">Membrane</keyword>
<reference evidence="5 6" key="1">
    <citation type="submission" date="2025-04" db="UniProtKB">
        <authorList>
            <consortium name="RefSeq"/>
        </authorList>
    </citation>
    <scope>IDENTIFICATION</scope>
    <source>
        <strain evidence="5 6">15112-1751.03</strain>
        <tissue evidence="5 6">Whole Adult</tissue>
    </source>
</reference>
<dbReference type="GeneID" id="117573179"/>
<dbReference type="RefSeq" id="XP_034112043.1">
    <property type="nucleotide sequence ID" value="XM_034256152.2"/>
</dbReference>
<feature type="compositionally biased region" description="Basic residues" evidence="1">
    <location>
        <begin position="1737"/>
        <end position="1754"/>
    </location>
</feature>
<accession>A0A6P8XHE0</accession>
<protein>
    <submittedName>
        <fullName evidence="5 6">Mucin-3A</fullName>
    </submittedName>
</protein>
<evidence type="ECO:0000313" key="8">
    <source>
        <dbReference type="RefSeq" id="XP_051862216.1"/>
    </source>
</evidence>
<evidence type="ECO:0000313" key="4">
    <source>
        <dbReference type="Proteomes" id="UP000515160"/>
    </source>
</evidence>
<dbReference type="OrthoDB" id="10040649at2759"/>
<evidence type="ECO:0000313" key="7">
    <source>
        <dbReference type="RefSeq" id="XP_034112043.1"/>
    </source>
</evidence>
<evidence type="ECO:0000313" key="5">
    <source>
        <dbReference type="RefSeq" id="XP_034112040.1"/>
    </source>
</evidence>
<keyword evidence="2" id="KW-0812">Transmembrane</keyword>
<feature type="compositionally biased region" description="Low complexity" evidence="1">
    <location>
        <begin position="1524"/>
        <end position="1541"/>
    </location>
</feature>
<evidence type="ECO:0000256" key="1">
    <source>
        <dbReference type="SAM" id="MobiDB-lite"/>
    </source>
</evidence>
<dbReference type="PANTHER" id="PTHR39072:SF2">
    <property type="match status" value="1"/>
</dbReference>
<feature type="compositionally biased region" description="Acidic residues" evidence="1">
    <location>
        <begin position="1709"/>
        <end position="1731"/>
    </location>
</feature>
<gene>
    <name evidence="5 6 7 8" type="primary">LOC117573179</name>
</gene>
<feature type="compositionally biased region" description="Polar residues" evidence="1">
    <location>
        <begin position="1485"/>
        <end position="1503"/>
    </location>
</feature>
<feature type="region of interest" description="Disordered" evidence="1">
    <location>
        <begin position="2266"/>
        <end position="2298"/>
    </location>
</feature>
<organism evidence="4 7">
    <name type="scientific">Drosophila albomicans</name>
    <name type="common">Fruit fly</name>
    <dbReference type="NCBI Taxonomy" id="7291"/>
    <lineage>
        <taxon>Eukaryota</taxon>
        <taxon>Metazoa</taxon>
        <taxon>Ecdysozoa</taxon>
        <taxon>Arthropoda</taxon>
        <taxon>Hexapoda</taxon>
        <taxon>Insecta</taxon>
        <taxon>Pterygota</taxon>
        <taxon>Neoptera</taxon>
        <taxon>Endopterygota</taxon>
        <taxon>Diptera</taxon>
        <taxon>Brachycera</taxon>
        <taxon>Muscomorpha</taxon>
        <taxon>Ephydroidea</taxon>
        <taxon>Drosophilidae</taxon>
        <taxon>Drosophila</taxon>
    </lineage>
</organism>
<feature type="region of interest" description="Disordered" evidence="1">
    <location>
        <begin position="1515"/>
        <end position="1543"/>
    </location>
</feature>
<feature type="compositionally biased region" description="Polar residues" evidence="1">
    <location>
        <begin position="1884"/>
        <end position="1894"/>
    </location>
</feature>
<feature type="compositionally biased region" description="Low complexity" evidence="1">
    <location>
        <begin position="1914"/>
        <end position="1934"/>
    </location>
</feature>
<feature type="region of interest" description="Disordered" evidence="1">
    <location>
        <begin position="1453"/>
        <end position="1503"/>
    </location>
</feature>
<keyword evidence="4" id="KW-1185">Reference proteome</keyword>
<dbReference type="RefSeq" id="XP_051862216.1">
    <property type="nucleotide sequence ID" value="XM_052006256.1"/>
</dbReference>
<feature type="region of interest" description="Disordered" evidence="1">
    <location>
        <begin position="1609"/>
        <end position="1946"/>
    </location>
</feature>
<feature type="compositionally biased region" description="Polar residues" evidence="1">
    <location>
        <begin position="1618"/>
        <end position="1638"/>
    </location>
</feature>
<feature type="domain" description="DUF4758" evidence="3">
    <location>
        <begin position="857"/>
        <end position="946"/>
    </location>
</feature>
<evidence type="ECO:0000256" key="2">
    <source>
        <dbReference type="SAM" id="Phobius"/>
    </source>
</evidence>